<accession>A0A921RIP4</accession>
<comment type="caution">
    <text evidence="3">The sequence shown here is derived from an EMBL/GenBank/DDBJ whole genome shotgun (WGS) entry which is preliminary data.</text>
</comment>
<keyword evidence="2" id="KW-1133">Transmembrane helix</keyword>
<dbReference type="Proteomes" id="UP000807115">
    <property type="component" value="Chromosome 3"/>
</dbReference>
<evidence type="ECO:0000313" key="4">
    <source>
        <dbReference type="Proteomes" id="UP000807115"/>
    </source>
</evidence>
<proteinExistence type="predicted"/>
<reference evidence="3" key="2">
    <citation type="submission" date="2020-10" db="EMBL/GenBank/DDBJ databases">
        <authorList>
            <person name="Cooper E.A."/>
            <person name="Brenton Z.W."/>
            <person name="Flinn B.S."/>
            <person name="Jenkins J."/>
            <person name="Shu S."/>
            <person name="Flowers D."/>
            <person name="Luo F."/>
            <person name="Wang Y."/>
            <person name="Xia P."/>
            <person name="Barry K."/>
            <person name="Daum C."/>
            <person name="Lipzen A."/>
            <person name="Yoshinaga Y."/>
            <person name="Schmutz J."/>
            <person name="Saski C."/>
            <person name="Vermerris W."/>
            <person name="Kresovich S."/>
        </authorList>
    </citation>
    <scope>NUCLEOTIDE SEQUENCE</scope>
</reference>
<keyword evidence="2" id="KW-0472">Membrane</keyword>
<evidence type="ECO:0000313" key="3">
    <source>
        <dbReference type="EMBL" id="KAG0540530.1"/>
    </source>
</evidence>
<feature type="transmembrane region" description="Helical" evidence="2">
    <location>
        <begin position="75"/>
        <end position="95"/>
    </location>
</feature>
<organism evidence="3 4">
    <name type="scientific">Sorghum bicolor</name>
    <name type="common">Sorghum</name>
    <name type="synonym">Sorghum vulgare</name>
    <dbReference type="NCBI Taxonomy" id="4558"/>
    <lineage>
        <taxon>Eukaryota</taxon>
        <taxon>Viridiplantae</taxon>
        <taxon>Streptophyta</taxon>
        <taxon>Embryophyta</taxon>
        <taxon>Tracheophyta</taxon>
        <taxon>Spermatophyta</taxon>
        <taxon>Magnoliopsida</taxon>
        <taxon>Liliopsida</taxon>
        <taxon>Poales</taxon>
        <taxon>Poaceae</taxon>
        <taxon>PACMAD clade</taxon>
        <taxon>Panicoideae</taxon>
        <taxon>Andropogonodae</taxon>
        <taxon>Andropogoneae</taxon>
        <taxon>Sorghinae</taxon>
        <taxon>Sorghum</taxon>
    </lineage>
</organism>
<keyword evidence="2" id="KW-0812">Transmembrane</keyword>
<gene>
    <name evidence="3" type="ORF">BDA96_03G417200</name>
</gene>
<reference evidence="3" key="1">
    <citation type="journal article" date="2019" name="BMC Genomics">
        <title>A new reference genome for Sorghum bicolor reveals high levels of sequence similarity between sweet and grain genotypes: implications for the genetics of sugar metabolism.</title>
        <authorList>
            <person name="Cooper E.A."/>
            <person name="Brenton Z.W."/>
            <person name="Flinn B.S."/>
            <person name="Jenkins J."/>
            <person name="Shu S."/>
            <person name="Flowers D."/>
            <person name="Luo F."/>
            <person name="Wang Y."/>
            <person name="Xia P."/>
            <person name="Barry K."/>
            <person name="Daum C."/>
            <person name="Lipzen A."/>
            <person name="Yoshinaga Y."/>
            <person name="Schmutz J."/>
            <person name="Saski C."/>
            <person name="Vermerris W."/>
            <person name="Kresovich S."/>
        </authorList>
    </citation>
    <scope>NUCLEOTIDE SEQUENCE</scope>
</reference>
<evidence type="ECO:0000256" key="1">
    <source>
        <dbReference type="SAM" id="MobiDB-lite"/>
    </source>
</evidence>
<protein>
    <submittedName>
        <fullName evidence="3">Uncharacterized protein</fullName>
    </submittedName>
</protein>
<dbReference type="EMBL" id="CM027682">
    <property type="protein sequence ID" value="KAG0540530.1"/>
    <property type="molecule type" value="Genomic_DNA"/>
</dbReference>
<dbReference type="AlphaFoldDB" id="A0A921RIP4"/>
<feature type="transmembrane region" description="Helical" evidence="2">
    <location>
        <begin position="48"/>
        <end position="69"/>
    </location>
</feature>
<sequence>MGDALVINLMMNGNVGYSRSRSRGGGDGDGDDEEPTPRSGSISPARKLFARAFGVVFGIAMAIFTIVAKEEDSNFVMKGMCLTASLVVALFPFVLTQDDA</sequence>
<evidence type="ECO:0000256" key="2">
    <source>
        <dbReference type="SAM" id="Phobius"/>
    </source>
</evidence>
<name>A0A921RIP4_SORBI</name>
<feature type="region of interest" description="Disordered" evidence="1">
    <location>
        <begin position="17"/>
        <end position="42"/>
    </location>
</feature>